<dbReference type="RefSeq" id="WP_186852502.1">
    <property type="nucleotide sequence ID" value="NZ_JACOPO010000003.1"/>
</dbReference>
<evidence type="ECO:0000313" key="3">
    <source>
        <dbReference type="Proteomes" id="UP000628736"/>
    </source>
</evidence>
<organism evidence="2 3">
    <name type="scientific">Flintibacter hominis</name>
    <dbReference type="NCBI Taxonomy" id="2763048"/>
    <lineage>
        <taxon>Bacteria</taxon>
        <taxon>Bacillati</taxon>
        <taxon>Bacillota</taxon>
        <taxon>Clostridia</taxon>
        <taxon>Eubacteriales</taxon>
        <taxon>Flintibacter</taxon>
    </lineage>
</organism>
<evidence type="ECO:0000313" key="2">
    <source>
        <dbReference type="EMBL" id="MBC5722301.1"/>
    </source>
</evidence>
<keyword evidence="1" id="KW-0472">Membrane</keyword>
<feature type="transmembrane region" description="Helical" evidence="1">
    <location>
        <begin position="38"/>
        <end position="57"/>
    </location>
</feature>
<keyword evidence="1" id="KW-1133">Transmembrane helix</keyword>
<dbReference type="AlphaFoldDB" id="A0A8J6MCW0"/>
<keyword evidence="1" id="KW-0812">Transmembrane</keyword>
<accession>A0A8J6MCW0</accession>
<keyword evidence="3" id="KW-1185">Reference proteome</keyword>
<dbReference type="PANTHER" id="PTHR34351:SF2">
    <property type="entry name" value="DUF58 DOMAIN-CONTAINING PROTEIN"/>
    <property type="match status" value="1"/>
</dbReference>
<feature type="transmembrane region" description="Helical" evidence="1">
    <location>
        <begin position="12"/>
        <end position="32"/>
    </location>
</feature>
<protein>
    <submittedName>
        <fullName evidence="2">DUF58 domain-containing protein</fullName>
    </submittedName>
</protein>
<evidence type="ECO:0000256" key="1">
    <source>
        <dbReference type="SAM" id="Phobius"/>
    </source>
</evidence>
<name>A0A8J6MCW0_9FIRM</name>
<dbReference type="Proteomes" id="UP000628736">
    <property type="component" value="Unassembled WGS sequence"/>
</dbReference>
<gene>
    <name evidence="2" type="ORF">H8S11_05710</name>
</gene>
<reference evidence="2" key="1">
    <citation type="submission" date="2020-08" db="EMBL/GenBank/DDBJ databases">
        <title>Genome public.</title>
        <authorList>
            <person name="Liu C."/>
            <person name="Sun Q."/>
        </authorList>
    </citation>
    <scope>NUCLEOTIDE SEQUENCE</scope>
    <source>
        <strain evidence="2">NSJ-23</strain>
    </source>
</reference>
<sequence>MKNKLVFSRSSLLVSIPVIATSALLCVLAAFFGQSALASVLMFLFLLAAVSRIWAFASARKVSIQVTNRSGGLFPGEETTFDIEVCNNKFLPVVWLEVFFPLSRNLCLKPENSRKPDDWEMTALEEEGASTQLVGEKRLTMFLWYERLRFSSRWTAERRGVYSTQGWRLRTGDGFGLSQVECLIPKEDARQFFVYPRLVRVVPDLFLRNLWNADTGTRGVVEDLTVIRSTRNYMTTDSLKHINWRLAARGLPLSVNVYEDILPKNVHFLLDGESFGGNVPHWEELEETLSILASEFVLLADYQVQCGLSLCRGLSGRAVNLFAVSHVEELLCALAAYEPCARVRKEDGGEFILQQPVFDQGPIYESAQKVGRFYYIAYDTACLGDRGLLRRLGEECTSVLTYREPEPFGEFELVCLSSLREGPVHG</sequence>
<dbReference type="EMBL" id="JACOPO010000003">
    <property type="protein sequence ID" value="MBC5722301.1"/>
    <property type="molecule type" value="Genomic_DNA"/>
</dbReference>
<comment type="caution">
    <text evidence="2">The sequence shown here is derived from an EMBL/GenBank/DDBJ whole genome shotgun (WGS) entry which is preliminary data.</text>
</comment>
<proteinExistence type="predicted"/>
<dbReference type="PANTHER" id="PTHR34351">
    <property type="entry name" value="SLR1927 PROTEIN-RELATED"/>
    <property type="match status" value="1"/>
</dbReference>